<dbReference type="GO" id="GO:0000107">
    <property type="term" value="F:imidazoleglycerol-phosphate synthase activity"/>
    <property type="evidence" value="ECO:0007669"/>
    <property type="project" value="TreeGrafter"/>
</dbReference>
<keyword evidence="6" id="KW-0368">Histidine biosynthesis</keyword>
<dbReference type="InterPro" id="IPR017926">
    <property type="entry name" value="GATASE"/>
</dbReference>
<evidence type="ECO:0000256" key="5">
    <source>
        <dbReference type="ARBA" id="ARBA00022962"/>
    </source>
</evidence>
<reference evidence="11" key="1">
    <citation type="submission" date="2020-05" db="EMBL/GenBank/DDBJ databases">
        <authorList>
            <person name="Chiriac C."/>
            <person name="Salcher M."/>
            <person name="Ghai R."/>
            <person name="Kavagutti S V."/>
        </authorList>
    </citation>
    <scope>NUCLEOTIDE SEQUENCE</scope>
</reference>
<evidence type="ECO:0000256" key="8">
    <source>
        <dbReference type="ARBA" id="ARBA00047838"/>
    </source>
</evidence>
<dbReference type="SUPFAM" id="SSF52317">
    <property type="entry name" value="Class I glutamine amidotransferase-like"/>
    <property type="match status" value="1"/>
</dbReference>
<protein>
    <submittedName>
        <fullName evidence="11">Unannotated protein</fullName>
    </submittedName>
</protein>
<keyword evidence="3" id="KW-0028">Amino-acid biosynthesis</keyword>
<evidence type="ECO:0000256" key="7">
    <source>
        <dbReference type="ARBA" id="ARBA00023239"/>
    </source>
</evidence>
<evidence type="ECO:0000256" key="1">
    <source>
        <dbReference type="ARBA" id="ARBA00005091"/>
    </source>
</evidence>
<keyword evidence="7" id="KW-0456">Lyase</keyword>
<keyword evidence="5" id="KW-0315">Glutamine amidotransferase</keyword>
<comment type="catalytic activity">
    <reaction evidence="9">
        <text>L-glutamine + H2O = L-glutamate + NH4(+)</text>
        <dbReference type="Rhea" id="RHEA:15889"/>
        <dbReference type="ChEBI" id="CHEBI:15377"/>
        <dbReference type="ChEBI" id="CHEBI:28938"/>
        <dbReference type="ChEBI" id="CHEBI:29985"/>
        <dbReference type="ChEBI" id="CHEBI:58359"/>
        <dbReference type="EC" id="3.5.1.2"/>
    </reaction>
</comment>
<dbReference type="AlphaFoldDB" id="A0A6J6IZ73"/>
<dbReference type="GO" id="GO:0016829">
    <property type="term" value="F:lyase activity"/>
    <property type="evidence" value="ECO:0007669"/>
    <property type="project" value="UniProtKB-KW"/>
</dbReference>
<name>A0A6J6IZ73_9ZZZZ</name>
<accession>A0A6J6IZ73</accession>
<evidence type="ECO:0000256" key="2">
    <source>
        <dbReference type="ARBA" id="ARBA00011152"/>
    </source>
</evidence>
<evidence type="ECO:0000256" key="6">
    <source>
        <dbReference type="ARBA" id="ARBA00023102"/>
    </source>
</evidence>
<dbReference type="EMBL" id="CAEZVM010000013">
    <property type="protein sequence ID" value="CAB4629921.1"/>
    <property type="molecule type" value="Genomic_DNA"/>
</dbReference>
<sequence>MSAVVVVLDYGYEFDDLLIAALESSGAQVEVSADSAKVQAADGLVIVGQEDFQSVMKSLKKVRAPDLVDRRLAGGKAVLGISAGIQIMFEELFDDDILTEGLGQWPGAVQKLKSSQFQDSPWRGVSAAVDSKLFHGIENELFYFANSCAATEFPLQVEPPFIAPLLTFSNYGEKHIAAVENGPLTGVQFHPEKSGDAGIALLRNWLAAF</sequence>
<evidence type="ECO:0000256" key="9">
    <source>
        <dbReference type="ARBA" id="ARBA00049534"/>
    </source>
</evidence>
<organism evidence="11">
    <name type="scientific">freshwater metagenome</name>
    <dbReference type="NCBI Taxonomy" id="449393"/>
    <lineage>
        <taxon>unclassified sequences</taxon>
        <taxon>metagenomes</taxon>
        <taxon>ecological metagenomes</taxon>
    </lineage>
</organism>
<dbReference type="Pfam" id="PF00117">
    <property type="entry name" value="GATase"/>
    <property type="match status" value="1"/>
</dbReference>
<feature type="domain" description="Glutamine amidotransferase" evidence="10">
    <location>
        <begin position="6"/>
        <end position="206"/>
    </location>
</feature>
<dbReference type="PANTHER" id="PTHR42701:SF1">
    <property type="entry name" value="IMIDAZOLE GLYCEROL PHOSPHATE SYNTHASE SUBUNIT HISH"/>
    <property type="match status" value="1"/>
</dbReference>
<evidence type="ECO:0000313" key="11">
    <source>
        <dbReference type="EMBL" id="CAB4629921.1"/>
    </source>
</evidence>
<dbReference type="GO" id="GO:0004359">
    <property type="term" value="F:glutaminase activity"/>
    <property type="evidence" value="ECO:0007669"/>
    <property type="project" value="UniProtKB-EC"/>
</dbReference>
<comment type="subunit">
    <text evidence="2">Heterodimer of HisH and HisF.</text>
</comment>
<gene>
    <name evidence="11" type="ORF">UFOPK2032_00516</name>
</gene>
<dbReference type="NCBIfam" id="TIGR01855">
    <property type="entry name" value="IMP_synth_hisH"/>
    <property type="match status" value="1"/>
</dbReference>
<evidence type="ECO:0000259" key="10">
    <source>
        <dbReference type="Pfam" id="PF00117"/>
    </source>
</evidence>
<proteinExistence type="predicted"/>
<evidence type="ECO:0000256" key="3">
    <source>
        <dbReference type="ARBA" id="ARBA00022605"/>
    </source>
</evidence>
<dbReference type="PANTHER" id="PTHR42701">
    <property type="entry name" value="IMIDAZOLE GLYCEROL PHOSPHATE SYNTHASE SUBUNIT HISH"/>
    <property type="match status" value="1"/>
</dbReference>
<dbReference type="UniPathway" id="UPA00031">
    <property type="reaction ID" value="UER00010"/>
</dbReference>
<comment type="pathway">
    <text evidence="1">Amino-acid biosynthesis; L-histidine biosynthesis; L-histidine from 5-phospho-alpha-D-ribose 1-diphosphate: step 5/9.</text>
</comment>
<comment type="catalytic activity">
    <reaction evidence="8">
        <text>5-[(5-phospho-1-deoxy-D-ribulos-1-ylimino)methylamino]-1-(5-phospho-beta-D-ribosyl)imidazole-4-carboxamide + L-glutamine = D-erythro-1-(imidazol-4-yl)glycerol 3-phosphate + 5-amino-1-(5-phospho-beta-D-ribosyl)imidazole-4-carboxamide + L-glutamate + H(+)</text>
        <dbReference type="Rhea" id="RHEA:24793"/>
        <dbReference type="ChEBI" id="CHEBI:15378"/>
        <dbReference type="ChEBI" id="CHEBI:29985"/>
        <dbReference type="ChEBI" id="CHEBI:58278"/>
        <dbReference type="ChEBI" id="CHEBI:58359"/>
        <dbReference type="ChEBI" id="CHEBI:58475"/>
        <dbReference type="ChEBI" id="CHEBI:58525"/>
        <dbReference type="EC" id="4.3.2.10"/>
    </reaction>
</comment>
<dbReference type="InterPro" id="IPR010139">
    <property type="entry name" value="Imidazole-glycPsynth_HisH"/>
</dbReference>
<dbReference type="Gene3D" id="3.40.50.880">
    <property type="match status" value="1"/>
</dbReference>
<evidence type="ECO:0000256" key="4">
    <source>
        <dbReference type="ARBA" id="ARBA00022801"/>
    </source>
</evidence>
<keyword evidence="4" id="KW-0378">Hydrolase</keyword>
<dbReference type="InterPro" id="IPR029062">
    <property type="entry name" value="Class_I_gatase-like"/>
</dbReference>
<dbReference type="GO" id="GO:0000105">
    <property type="term" value="P:L-histidine biosynthetic process"/>
    <property type="evidence" value="ECO:0007669"/>
    <property type="project" value="UniProtKB-UniPathway"/>
</dbReference>
<dbReference type="PIRSF" id="PIRSF000495">
    <property type="entry name" value="Amidotransf_hisH"/>
    <property type="match status" value="1"/>
</dbReference>
<dbReference type="PROSITE" id="PS51273">
    <property type="entry name" value="GATASE_TYPE_1"/>
    <property type="match status" value="1"/>
</dbReference>